<dbReference type="InterPro" id="IPR050231">
    <property type="entry name" value="Iron_ascorbate_oxido_reductase"/>
</dbReference>
<accession>A0ABP0FY89</accession>
<gene>
    <name evidence="3" type="ORF">CVLEPA_LOCUS15532</name>
</gene>
<evidence type="ECO:0000313" key="3">
    <source>
        <dbReference type="EMBL" id="CAK8684557.1"/>
    </source>
</evidence>
<evidence type="ECO:0000313" key="4">
    <source>
        <dbReference type="Proteomes" id="UP001642483"/>
    </source>
</evidence>
<keyword evidence="1" id="KW-0479">Metal-binding</keyword>
<comment type="similarity">
    <text evidence="1">Belongs to the iron/ascorbate-dependent oxidoreductase family.</text>
</comment>
<dbReference type="PROSITE" id="PS51471">
    <property type="entry name" value="FE2OG_OXY"/>
    <property type="match status" value="1"/>
</dbReference>
<dbReference type="EMBL" id="CAWYQH010000097">
    <property type="protein sequence ID" value="CAK8684557.1"/>
    <property type="molecule type" value="Genomic_DNA"/>
</dbReference>
<sequence length="321" mass="36275">MGVPLVDLQFSDADSELELKEKLGRNLVEAVSTVGFVYVKNSGISSESVARVNEVTEDFFKRPSEKKRKYQRDPEQNFGYVGIEAERTDVHKPGDYKEAFDMSGDVGFSEAAHWPDDLVPGYSALVKDFMKQCKRLGLYLLELLSLGLQLEPEHNLLKCHRSILSEGNKTTLRSLYYPPLPRDMKLLDGQLRCGEHTDYGTITLLFQDKAGGLQVKNSDGDYVDALPLEDTVLINVGDMLEYQTCGQLRSTMHRVVIPISDVNLRSLRRSLVYFIYADHSTIINKPLVYKPGSPWDKVNHDPNAAPITALEHVYRKWGATY</sequence>
<proteinExistence type="inferred from homology"/>
<comment type="caution">
    <text evidence="3">The sequence shown here is derived from an EMBL/GenBank/DDBJ whole genome shotgun (WGS) entry which is preliminary data.</text>
</comment>
<evidence type="ECO:0000256" key="1">
    <source>
        <dbReference type="RuleBase" id="RU003682"/>
    </source>
</evidence>
<dbReference type="PANTHER" id="PTHR47990">
    <property type="entry name" value="2-OXOGLUTARATE (2OG) AND FE(II)-DEPENDENT OXYGENASE SUPERFAMILY PROTEIN-RELATED"/>
    <property type="match status" value="1"/>
</dbReference>
<dbReference type="InterPro" id="IPR027443">
    <property type="entry name" value="IPNS-like_sf"/>
</dbReference>
<feature type="domain" description="Fe2OG dioxygenase" evidence="2">
    <location>
        <begin position="168"/>
        <end position="277"/>
    </location>
</feature>
<dbReference type="Pfam" id="PF03171">
    <property type="entry name" value="2OG-FeII_Oxy"/>
    <property type="match status" value="1"/>
</dbReference>
<dbReference type="PRINTS" id="PR00682">
    <property type="entry name" value="IPNSYNTHASE"/>
</dbReference>
<dbReference type="SUPFAM" id="SSF51197">
    <property type="entry name" value="Clavaminate synthase-like"/>
    <property type="match status" value="1"/>
</dbReference>
<reference evidence="3 4" key="1">
    <citation type="submission" date="2024-02" db="EMBL/GenBank/DDBJ databases">
        <authorList>
            <person name="Daric V."/>
            <person name="Darras S."/>
        </authorList>
    </citation>
    <scope>NUCLEOTIDE SEQUENCE [LARGE SCALE GENOMIC DNA]</scope>
</reference>
<evidence type="ECO:0000259" key="2">
    <source>
        <dbReference type="PROSITE" id="PS51471"/>
    </source>
</evidence>
<dbReference type="InterPro" id="IPR005123">
    <property type="entry name" value="Oxoglu/Fe-dep_dioxygenase_dom"/>
</dbReference>
<keyword evidence="1" id="KW-0408">Iron</keyword>
<dbReference type="Gene3D" id="2.60.120.330">
    <property type="entry name" value="B-lactam Antibiotic, Isopenicillin N Synthase, Chain"/>
    <property type="match status" value="1"/>
</dbReference>
<keyword evidence="4" id="KW-1185">Reference proteome</keyword>
<dbReference type="Pfam" id="PF14226">
    <property type="entry name" value="DIOX_N"/>
    <property type="match status" value="1"/>
</dbReference>
<name>A0ABP0FY89_CLALP</name>
<dbReference type="InterPro" id="IPR026992">
    <property type="entry name" value="DIOX_N"/>
</dbReference>
<keyword evidence="1" id="KW-0560">Oxidoreductase</keyword>
<organism evidence="3 4">
    <name type="scientific">Clavelina lepadiformis</name>
    <name type="common">Light-bulb sea squirt</name>
    <name type="synonym">Ascidia lepadiformis</name>
    <dbReference type="NCBI Taxonomy" id="159417"/>
    <lineage>
        <taxon>Eukaryota</taxon>
        <taxon>Metazoa</taxon>
        <taxon>Chordata</taxon>
        <taxon>Tunicata</taxon>
        <taxon>Ascidiacea</taxon>
        <taxon>Aplousobranchia</taxon>
        <taxon>Clavelinidae</taxon>
        <taxon>Clavelina</taxon>
    </lineage>
</organism>
<dbReference type="Proteomes" id="UP001642483">
    <property type="component" value="Unassembled WGS sequence"/>
</dbReference>
<protein>
    <recommendedName>
        <fullName evidence="2">Fe2OG dioxygenase domain-containing protein</fullName>
    </recommendedName>
</protein>
<dbReference type="InterPro" id="IPR044861">
    <property type="entry name" value="IPNS-like_FE2OG_OXY"/>
</dbReference>